<sequence length="911" mass="102787">MKRIIGLFLVALIPLYVSAGPDNIAPAAKVKASSSVPGHECQHVTDGIICIQDQGEWASNSSVSFYGSIDYPWLELEWDTPRSIDRIHLYDRPSQQIHTAGITIHFDDGSRLPVNTIPNDGTAKVVEFAPKTTKRLRFEVTDGDGPTLGLSEIEVFPSPQDYPDYVSYVDPYIESARGRYFFFVTGSRPFGMFSAAPMTRNKNQYGGGYNYNSTEILGFPQVHCWMLSGITLMPATGDIDPTKGEQGWKSRFSHNEELVQPGYHRVFLNDYKLWVEQTCTDRVGFYRMKYTEDCLSNTLLNLGGFTGTSTMTDAEVRQTGPAELEGSVSTVGRLWGGPEEVKIYFVMHFDKPFDRLDSWDDSLTTKAVTGLKVNSQATPRNAGMTYYDAPTAGIQALHRLKKGEELQVKIAISYTNIENARHNLAHECAHWDFDAIRRDARREWEETLSRIQVQGGDAHQRIKFYTDLWHVLLGRHKLDDVSGDYPDRTGQEFIIRTLPKNTTGESKFHMYNSDAFWLTQWNLNILWGLAWPSVLDDFAACLIQYADNGGLLPRGPCGGGYSRIMTGCPATNLIVSAYMKGLLKKTEARHAFTVMKRNHMPGGMLGIDDFYLENGYYADNAGITIEANFQDWALSQMAQQLGYPEEATYFLKRSQGWKQLFDPEKKLIFPKDRQGNWKHRNPLSGDGWVEANAWQATWSVSHGIPDLIELMGGKDVLCDKLNYAFEQAADDDFVYGYSGGYISYANQPGVSNAHVFSWAGKPWLTQYWVRRVRAQAYGAVTPDRGYGGHDEDQGQMGGISALMAIGLFSLTGNVDQNPSYEITSPIFDRIEITLDDRYYEKGKFIIQTYHNSAGNCYIRQARLNGKPLHDFRFSHADFSKGGLLELWMGPEPAKKWGIFPKKRSPRPVNQR</sequence>
<evidence type="ECO:0000259" key="7">
    <source>
        <dbReference type="Pfam" id="PF24135"/>
    </source>
</evidence>
<keyword evidence="8" id="KW-0378">Hydrolase</keyword>
<comment type="cofactor">
    <cofactor evidence="1">
        <name>Ca(2+)</name>
        <dbReference type="ChEBI" id="CHEBI:29108"/>
    </cofactor>
</comment>
<evidence type="ECO:0000256" key="3">
    <source>
        <dbReference type="ARBA" id="ARBA00022837"/>
    </source>
</evidence>
<dbReference type="EMBL" id="QRYW01000053">
    <property type="protein sequence ID" value="RGV18882.1"/>
    <property type="molecule type" value="Genomic_DNA"/>
</dbReference>
<dbReference type="Pfam" id="PF24135">
    <property type="entry name" value="DUF7402"/>
    <property type="match status" value="1"/>
</dbReference>
<dbReference type="Pfam" id="PF07971">
    <property type="entry name" value="Glyco_hydro_92"/>
    <property type="match status" value="1"/>
</dbReference>
<keyword evidence="4" id="KW-0732">Signal</keyword>
<dbReference type="GO" id="GO:0000224">
    <property type="term" value="F:peptide-N4-(N-acetyl-beta-glucosaminyl)asparagine amidase activity"/>
    <property type="evidence" value="ECO:0007669"/>
    <property type="project" value="TreeGrafter"/>
</dbReference>
<evidence type="ECO:0000313" key="8">
    <source>
        <dbReference type="EMBL" id="RGV18882.1"/>
    </source>
</evidence>
<keyword evidence="3" id="KW-0106">Calcium</keyword>
<feature type="domain" description="DUF7402" evidence="7">
    <location>
        <begin position="23"/>
        <end position="156"/>
    </location>
</feature>
<protein>
    <submittedName>
        <fullName evidence="8">Glycoside hydrolase family 92 protein</fullName>
    </submittedName>
</protein>
<dbReference type="Proteomes" id="UP000283426">
    <property type="component" value="Unassembled WGS sequence"/>
</dbReference>
<dbReference type="AlphaFoldDB" id="A0A412W4Y7"/>
<evidence type="ECO:0000313" key="9">
    <source>
        <dbReference type="Proteomes" id="UP000283426"/>
    </source>
</evidence>
<feature type="domain" description="Glycosyl hydrolase family 92" evidence="5">
    <location>
        <begin position="419"/>
        <end position="890"/>
    </location>
</feature>
<dbReference type="InterPro" id="IPR008928">
    <property type="entry name" value="6-hairpin_glycosidase_sf"/>
</dbReference>
<accession>A0A412W4Y7</accession>
<evidence type="ECO:0000256" key="2">
    <source>
        <dbReference type="ARBA" id="ARBA00011245"/>
    </source>
</evidence>
<dbReference type="GO" id="GO:0005829">
    <property type="term" value="C:cytosol"/>
    <property type="evidence" value="ECO:0007669"/>
    <property type="project" value="TreeGrafter"/>
</dbReference>
<organism evidence="8 9">
    <name type="scientific">Odoribacter splanchnicus</name>
    <dbReference type="NCBI Taxonomy" id="28118"/>
    <lineage>
        <taxon>Bacteria</taxon>
        <taxon>Pseudomonadati</taxon>
        <taxon>Bacteroidota</taxon>
        <taxon>Bacteroidia</taxon>
        <taxon>Bacteroidales</taxon>
        <taxon>Odoribacteraceae</taxon>
        <taxon>Odoribacter</taxon>
    </lineage>
</organism>
<evidence type="ECO:0000259" key="6">
    <source>
        <dbReference type="Pfam" id="PF17678"/>
    </source>
</evidence>
<feature type="signal peptide" evidence="4">
    <location>
        <begin position="1"/>
        <end position="19"/>
    </location>
</feature>
<dbReference type="GO" id="GO:0006516">
    <property type="term" value="P:glycoprotein catabolic process"/>
    <property type="evidence" value="ECO:0007669"/>
    <property type="project" value="TreeGrafter"/>
</dbReference>
<dbReference type="PANTHER" id="PTHR12143:SF39">
    <property type="entry name" value="SECRETED PROTEIN"/>
    <property type="match status" value="1"/>
</dbReference>
<gene>
    <name evidence="8" type="ORF">DWW24_19110</name>
</gene>
<dbReference type="InterPro" id="IPR008979">
    <property type="entry name" value="Galactose-bd-like_sf"/>
</dbReference>
<dbReference type="SUPFAM" id="SSF49785">
    <property type="entry name" value="Galactose-binding domain-like"/>
    <property type="match status" value="1"/>
</dbReference>
<feature type="chain" id="PRO_5019241006" evidence="4">
    <location>
        <begin position="20"/>
        <end position="911"/>
    </location>
</feature>
<dbReference type="PANTHER" id="PTHR12143">
    <property type="entry name" value="PEPTIDE N-GLYCANASE PNGASE -RELATED"/>
    <property type="match status" value="1"/>
</dbReference>
<dbReference type="InterPro" id="IPR055826">
    <property type="entry name" value="DUF7402"/>
</dbReference>
<reference evidence="8 9" key="1">
    <citation type="submission" date="2018-08" db="EMBL/GenBank/DDBJ databases">
        <title>A genome reference for cultivated species of the human gut microbiota.</title>
        <authorList>
            <person name="Zou Y."/>
            <person name="Xue W."/>
            <person name="Luo G."/>
        </authorList>
    </citation>
    <scope>NUCLEOTIDE SEQUENCE [LARGE SCALE GENOMIC DNA]</scope>
    <source>
        <strain evidence="8 9">AF14-6AC</strain>
    </source>
</reference>
<dbReference type="InterPro" id="IPR050883">
    <property type="entry name" value="PNGase"/>
</dbReference>
<dbReference type="GO" id="GO:0005975">
    <property type="term" value="P:carbohydrate metabolic process"/>
    <property type="evidence" value="ECO:0007669"/>
    <property type="project" value="InterPro"/>
</dbReference>
<comment type="caution">
    <text evidence="8">The sequence shown here is derived from an EMBL/GenBank/DDBJ whole genome shotgun (WGS) entry which is preliminary data.</text>
</comment>
<proteinExistence type="predicted"/>
<comment type="subunit">
    <text evidence="2">Monomer.</text>
</comment>
<dbReference type="Gene3D" id="2.70.98.10">
    <property type="match status" value="1"/>
</dbReference>
<dbReference type="InterPro" id="IPR012939">
    <property type="entry name" value="Glyco_hydro_92"/>
</dbReference>
<dbReference type="NCBIfam" id="TIGR01180">
    <property type="entry name" value="aman2_put"/>
    <property type="match status" value="1"/>
</dbReference>
<dbReference type="InterPro" id="IPR005887">
    <property type="entry name" value="GH92_a_mannosidase_put"/>
</dbReference>
<dbReference type="InterPro" id="IPR041371">
    <property type="entry name" value="GH92_N"/>
</dbReference>
<dbReference type="SUPFAM" id="SSF48208">
    <property type="entry name" value="Six-hairpin glycosidases"/>
    <property type="match status" value="1"/>
</dbReference>
<dbReference type="GO" id="GO:0030246">
    <property type="term" value="F:carbohydrate binding"/>
    <property type="evidence" value="ECO:0007669"/>
    <property type="project" value="InterPro"/>
</dbReference>
<dbReference type="InterPro" id="IPR014718">
    <property type="entry name" value="GH-type_carb-bd"/>
</dbReference>
<evidence type="ECO:0000259" key="5">
    <source>
        <dbReference type="Pfam" id="PF07971"/>
    </source>
</evidence>
<dbReference type="Pfam" id="PF17678">
    <property type="entry name" value="Glyco_hydro_92N"/>
    <property type="match status" value="1"/>
</dbReference>
<dbReference type="RefSeq" id="WP_118108567.1">
    <property type="nucleotide sequence ID" value="NZ_QRYW01000053.1"/>
</dbReference>
<feature type="domain" description="Glycosyl hydrolase family 92 N-terminal" evidence="6">
    <location>
        <begin position="168"/>
        <end position="413"/>
    </location>
</feature>
<dbReference type="Gene3D" id="3.30.2080.10">
    <property type="entry name" value="GH92 mannosidase domain"/>
    <property type="match status" value="1"/>
</dbReference>
<name>A0A412W4Y7_9BACT</name>
<dbReference type="Gene3D" id="2.60.120.260">
    <property type="entry name" value="Galactose-binding domain-like"/>
    <property type="match status" value="1"/>
</dbReference>
<evidence type="ECO:0000256" key="4">
    <source>
        <dbReference type="SAM" id="SignalP"/>
    </source>
</evidence>
<dbReference type="Gene3D" id="1.20.1050.60">
    <property type="entry name" value="alpha-1,2-mannosidase"/>
    <property type="match status" value="1"/>
</dbReference>
<dbReference type="Gene3D" id="1.20.1610.10">
    <property type="entry name" value="alpha-1,2-mannosidases domains"/>
    <property type="match status" value="1"/>
</dbReference>
<evidence type="ECO:0000256" key="1">
    <source>
        <dbReference type="ARBA" id="ARBA00001913"/>
    </source>
</evidence>